<dbReference type="PANTHER" id="PTHR21043:SF0">
    <property type="entry name" value="MITOCHONDRIAL ASSEMBLY OF RIBOSOMAL LARGE SUBUNIT PROTEIN 1"/>
    <property type="match status" value="1"/>
</dbReference>
<comment type="function">
    <text evidence="2">Functions as a ribosomal silencing factor. Interacts with ribosomal protein uL14 (rplN), blocking formation of intersubunit bridge B8. Prevents association of the 30S and 50S ribosomal subunits and the formation of functional ribosomes, thus repressing translation.</text>
</comment>
<dbReference type="GO" id="GO:0090071">
    <property type="term" value="P:negative regulation of ribosome biogenesis"/>
    <property type="evidence" value="ECO:0007669"/>
    <property type="project" value="UniProtKB-UniRule"/>
</dbReference>
<evidence type="ECO:0000313" key="4">
    <source>
        <dbReference type="Proteomes" id="UP000217431"/>
    </source>
</evidence>
<dbReference type="SUPFAM" id="SSF81301">
    <property type="entry name" value="Nucleotidyltransferase"/>
    <property type="match status" value="1"/>
</dbReference>
<keyword evidence="2" id="KW-0810">Translation regulation</keyword>
<dbReference type="InterPro" id="IPR043519">
    <property type="entry name" value="NT_sf"/>
</dbReference>
<evidence type="ECO:0000256" key="2">
    <source>
        <dbReference type="HAMAP-Rule" id="MF_01477"/>
    </source>
</evidence>
<dbReference type="Gene3D" id="3.30.460.10">
    <property type="entry name" value="Beta Polymerase, domain 2"/>
    <property type="match status" value="1"/>
</dbReference>
<dbReference type="NCBIfam" id="TIGR00090">
    <property type="entry name" value="rsfS_iojap_ybeB"/>
    <property type="match status" value="1"/>
</dbReference>
<dbReference type="Pfam" id="PF02410">
    <property type="entry name" value="RsfS"/>
    <property type="match status" value="1"/>
</dbReference>
<comment type="subcellular location">
    <subcellularLocation>
        <location evidence="2">Cytoplasm</location>
    </subcellularLocation>
</comment>
<dbReference type="GO" id="GO:0017148">
    <property type="term" value="P:negative regulation of translation"/>
    <property type="evidence" value="ECO:0007669"/>
    <property type="project" value="UniProtKB-UniRule"/>
</dbReference>
<dbReference type="Proteomes" id="UP000217431">
    <property type="component" value="Chromosome I"/>
</dbReference>
<protein>
    <recommendedName>
        <fullName evidence="2">Ribosomal silencing factor RsfS</fullName>
    </recommendedName>
</protein>
<dbReference type="EMBL" id="AP014597">
    <property type="protein sequence ID" value="BAU18382.1"/>
    <property type="molecule type" value="Genomic_DNA"/>
</dbReference>
<name>A0A0T7AN31_PREIN</name>
<sequence length="119" mass="13258">MNAEKKLVETIVEGIQEKKGHGIVIADLSKIDGTICKYFVICHGNSPQQVEAIAGSVSDYVRECHGEKPINCVGLGTNQWVAIDYADVLVHIFIPETREYYDLEHLWEDAALTQIADLD</sequence>
<evidence type="ECO:0000313" key="3">
    <source>
        <dbReference type="EMBL" id="BAU18382.1"/>
    </source>
</evidence>
<keyword evidence="2" id="KW-0963">Cytoplasm</keyword>
<dbReference type="GO" id="GO:0005737">
    <property type="term" value="C:cytoplasm"/>
    <property type="evidence" value="ECO:0007669"/>
    <property type="project" value="UniProtKB-SubCell"/>
</dbReference>
<organism evidence="3 4">
    <name type="scientific">Prevotella intermedia</name>
    <dbReference type="NCBI Taxonomy" id="28131"/>
    <lineage>
        <taxon>Bacteria</taxon>
        <taxon>Pseudomonadati</taxon>
        <taxon>Bacteroidota</taxon>
        <taxon>Bacteroidia</taxon>
        <taxon>Bacteroidales</taxon>
        <taxon>Prevotellaceae</taxon>
        <taxon>Prevotella</taxon>
    </lineage>
</organism>
<evidence type="ECO:0000256" key="1">
    <source>
        <dbReference type="ARBA" id="ARBA00010574"/>
    </source>
</evidence>
<accession>A0A0T7AN31</accession>
<dbReference type="RefSeq" id="WP_096406632.1">
    <property type="nucleotide sequence ID" value="NZ_AP014597.1"/>
</dbReference>
<comment type="similarity">
    <text evidence="1 2">Belongs to the Iojap/RsfS family.</text>
</comment>
<dbReference type="STRING" id="28131.BWX40_08720"/>
<proteinExistence type="inferred from homology"/>
<dbReference type="HAMAP" id="MF_01477">
    <property type="entry name" value="Iojap_RsfS"/>
    <property type="match status" value="1"/>
</dbReference>
<dbReference type="InterPro" id="IPR004394">
    <property type="entry name" value="Iojap/RsfS/C7orf30"/>
</dbReference>
<comment type="subunit">
    <text evidence="2">Interacts with ribosomal protein uL14 (rplN).</text>
</comment>
<dbReference type="AlphaFoldDB" id="A0A0T7AN31"/>
<reference evidence="3 4" key="1">
    <citation type="journal article" date="2016" name="DNA Res.">
        <title>The complete genome sequencing of Prevotella intermedia strain OMA14 and a subsequent fine-scale, intra-species genomic comparison reveal an unusual amplification of conjugative and mobile transposons and identify a novel Prevotella-lineage-specific repeat.</title>
        <authorList>
            <person name="Naito M."/>
            <person name="Ogura Y."/>
            <person name="Itoh T."/>
            <person name="Shoji M."/>
            <person name="Okamoto M."/>
            <person name="Hayashi T."/>
            <person name="Nakayama K."/>
        </authorList>
    </citation>
    <scope>NUCLEOTIDE SEQUENCE [LARGE SCALE GENOMIC DNA]</scope>
    <source>
        <strain evidence="3 4">OMA14</strain>
    </source>
</reference>
<dbReference type="GO" id="GO:0042256">
    <property type="term" value="P:cytosolic ribosome assembly"/>
    <property type="evidence" value="ECO:0007669"/>
    <property type="project" value="UniProtKB-UniRule"/>
</dbReference>
<dbReference type="GO" id="GO:0043023">
    <property type="term" value="F:ribosomal large subunit binding"/>
    <property type="evidence" value="ECO:0007669"/>
    <property type="project" value="TreeGrafter"/>
</dbReference>
<dbReference type="PANTHER" id="PTHR21043">
    <property type="entry name" value="IOJAP SUPERFAMILY ORTHOLOG"/>
    <property type="match status" value="1"/>
</dbReference>
<gene>
    <name evidence="2" type="primary">rsfS</name>
    <name evidence="3" type="ORF">PIOMA14_I_1874</name>
</gene>
<keyword evidence="2" id="KW-0678">Repressor</keyword>